<dbReference type="Gene3D" id="1.10.3720.10">
    <property type="entry name" value="MetI-like"/>
    <property type="match status" value="1"/>
</dbReference>
<comment type="similarity">
    <text evidence="7">Belongs to the binding-protein-dependent transport system permease family.</text>
</comment>
<dbReference type="RefSeq" id="WP_120191811.1">
    <property type="nucleotide sequence ID" value="NZ_RAPK01000006.1"/>
</dbReference>
<keyword evidence="6 7" id="KW-0472">Membrane</keyword>
<dbReference type="CDD" id="cd06261">
    <property type="entry name" value="TM_PBP2"/>
    <property type="match status" value="1"/>
</dbReference>
<evidence type="ECO:0000259" key="8">
    <source>
        <dbReference type="PROSITE" id="PS50928"/>
    </source>
</evidence>
<dbReference type="Pfam" id="PF00528">
    <property type="entry name" value="BPD_transp_1"/>
    <property type="match status" value="1"/>
</dbReference>
<keyword evidence="4 7" id="KW-0812">Transmembrane</keyword>
<keyword evidence="10" id="KW-1185">Reference proteome</keyword>
<feature type="transmembrane region" description="Helical" evidence="7">
    <location>
        <begin position="217"/>
        <end position="246"/>
    </location>
</feature>
<dbReference type="SUPFAM" id="SSF160964">
    <property type="entry name" value="MalF N-terminal region-like"/>
    <property type="match status" value="1"/>
</dbReference>
<dbReference type="EMBL" id="RAPK01000006">
    <property type="protein sequence ID" value="RKD76405.1"/>
    <property type="molecule type" value="Genomic_DNA"/>
</dbReference>
<evidence type="ECO:0000256" key="1">
    <source>
        <dbReference type="ARBA" id="ARBA00004651"/>
    </source>
</evidence>
<evidence type="ECO:0000256" key="3">
    <source>
        <dbReference type="ARBA" id="ARBA00022475"/>
    </source>
</evidence>
<dbReference type="InterPro" id="IPR000515">
    <property type="entry name" value="MetI-like"/>
</dbReference>
<dbReference type="AlphaFoldDB" id="A0A419V8L0"/>
<evidence type="ECO:0000256" key="4">
    <source>
        <dbReference type="ARBA" id="ARBA00022692"/>
    </source>
</evidence>
<feature type="transmembrane region" description="Helical" evidence="7">
    <location>
        <begin position="89"/>
        <end position="111"/>
    </location>
</feature>
<dbReference type="PANTHER" id="PTHR30193:SF37">
    <property type="entry name" value="INNER MEMBRANE ABC TRANSPORTER PERMEASE PROTEIN YCJO"/>
    <property type="match status" value="1"/>
</dbReference>
<accession>A0A419V8L0</accession>
<organism evidence="9 10">
    <name type="scientific">Sinobaca qinghaiensis</name>
    <dbReference type="NCBI Taxonomy" id="342944"/>
    <lineage>
        <taxon>Bacteria</taxon>
        <taxon>Bacillati</taxon>
        <taxon>Bacillota</taxon>
        <taxon>Bacilli</taxon>
        <taxon>Bacillales</taxon>
        <taxon>Sporolactobacillaceae</taxon>
        <taxon>Sinobaca</taxon>
    </lineage>
</organism>
<evidence type="ECO:0000313" key="9">
    <source>
        <dbReference type="EMBL" id="RKD76405.1"/>
    </source>
</evidence>
<feature type="domain" description="ABC transmembrane type-1" evidence="8">
    <location>
        <begin position="86"/>
        <end position="298"/>
    </location>
</feature>
<reference evidence="9 10" key="1">
    <citation type="submission" date="2018-09" db="EMBL/GenBank/DDBJ databases">
        <title>Genomic Encyclopedia of Archaeal and Bacterial Type Strains, Phase II (KMG-II): from individual species to whole genera.</title>
        <authorList>
            <person name="Goeker M."/>
        </authorList>
    </citation>
    <scope>NUCLEOTIDE SEQUENCE [LARGE SCALE GENOMIC DNA]</scope>
    <source>
        <strain evidence="9 10">DSM 17008</strain>
    </source>
</reference>
<sequence>MDLTKKQTRLKRWEGWKSSSLAFQAQPFYFLLPAIILLGLFLFLPALLTIYYAFTDYYLLTPDQRQFVGLRNFTQIFGDPVFLRSLQNITIFVVGIIIFQVGMSLGLALLINKQRRGNIFLKVAFFSPVVMSLVVISVLWLYLLNPTDGLVNSMLQAVGINAQPFLTSPNQAIYAIILVSVWQGAGYQMLIFLAGLQNIPGDVYEAARIDGAGKWKSFLHVTIPLLRPTTTLIVFTTLIAAFKLIIQPMIMTQGGPLNSTMTPIYYIYQTGFTDRLVGYSSAMTVVFGLLIVIVTFVQRRFAKEDL</sequence>
<keyword evidence="2 7" id="KW-0813">Transport</keyword>
<feature type="transmembrane region" description="Helical" evidence="7">
    <location>
        <begin position="123"/>
        <end position="143"/>
    </location>
</feature>
<dbReference type="GO" id="GO:0055085">
    <property type="term" value="P:transmembrane transport"/>
    <property type="evidence" value="ECO:0007669"/>
    <property type="project" value="InterPro"/>
</dbReference>
<evidence type="ECO:0000256" key="6">
    <source>
        <dbReference type="ARBA" id="ARBA00023136"/>
    </source>
</evidence>
<dbReference type="InterPro" id="IPR051393">
    <property type="entry name" value="ABC_transporter_permease"/>
</dbReference>
<keyword evidence="5 7" id="KW-1133">Transmembrane helix</keyword>
<gene>
    <name evidence="9" type="ORF">ATL39_0622</name>
</gene>
<dbReference type="OrthoDB" id="9787541at2"/>
<comment type="caution">
    <text evidence="9">The sequence shown here is derived from an EMBL/GenBank/DDBJ whole genome shotgun (WGS) entry which is preliminary data.</text>
</comment>
<feature type="transmembrane region" description="Helical" evidence="7">
    <location>
        <begin position="276"/>
        <end position="297"/>
    </location>
</feature>
<evidence type="ECO:0000256" key="7">
    <source>
        <dbReference type="RuleBase" id="RU363032"/>
    </source>
</evidence>
<feature type="transmembrane region" description="Helical" evidence="7">
    <location>
        <begin position="28"/>
        <end position="54"/>
    </location>
</feature>
<evidence type="ECO:0000313" key="10">
    <source>
        <dbReference type="Proteomes" id="UP000285120"/>
    </source>
</evidence>
<dbReference type="GO" id="GO:0005886">
    <property type="term" value="C:plasma membrane"/>
    <property type="evidence" value="ECO:0007669"/>
    <property type="project" value="UniProtKB-SubCell"/>
</dbReference>
<protein>
    <submittedName>
        <fullName evidence="9">Carbohydrate ABC transporter membrane protein 1 (CUT1 family)</fullName>
    </submittedName>
</protein>
<proteinExistence type="inferred from homology"/>
<evidence type="ECO:0000256" key="5">
    <source>
        <dbReference type="ARBA" id="ARBA00022989"/>
    </source>
</evidence>
<dbReference type="PROSITE" id="PS50928">
    <property type="entry name" value="ABC_TM1"/>
    <property type="match status" value="1"/>
</dbReference>
<comment type="subcellular location">
    <subcellularLocation>
        <location evidence="1 7">Cell membrane</location>
        <topology evidence="1 7">Multi-pass membrane protein</topology>
    </subcellularLocation>
</comment>
<evidence type="ECO:0000256" key="2">
    <source>
        <dbReference type="ARBA" id="ARBA00022448"/>
    </source>
</evidence>
<dbReference type="SUPFAM" id="SSF161098">
    <property type="entry name" value="MetI-like"/>
    <property type="match status" value="1"/>
</dbReference>
<dbReference type="PANTHER" id="PTHR30193">
    <property type="entry name" value="ABC TRANSPORTER PERMEASE PROTEIN"/>
    <property type="match status" value="1"/>
</dbReference>
<dbReference type="InterPro" id="IPR035906">
    <property type="entry name" value="MetI-like_sf"/>
</dbReference>
<name>A0A419V8L0_9BACL</name>
<feature type="transmembrane region" description="Helical" evidence="7">
    <location>
        <begin position="172"/>
        <end position="196"/>
    </location>
</feature>
<keyword evidence="3" id="KW-1003">Cell membrane</keyword>
<dbReference type="Proteomes" id="UP000285120">
    <property type="component" value="Unassembled WGS sequence"/>
</dbReference>